<name>A0A381QBS4_9ZZZZ</name>
<dbReference type="InterPro" id="IPR001270">
    <property type="entry name" value="ClpA/B"/>
</dbReference>
<feature type="domain" description="Clp R" evidence="6">
    <location>
        <begin position="1"/>
        <end position="144"/>
    </location>
</feature>
<dbReference type="SUPFAM" id="SSF81923">
    <property type="entry name" value="Double Clp-N motif"/>
    <property type="match status" value="1"/>
</dbReference>
<dbReference type="InterPro" id="IPR004176">
    <property type="entry name" value="Clp_R_N"/>
</dbReference>
<dbReference type="CDD" id="cd00009">
    <property type="entry name" value="AAA"/>
    <property type="match status" value="1"/>
</dbReference>
<dbReference type="GO" id="GO:0005737">
    <property type="term" value="C:cytoplasm"/>
    <property type="evidence" value="ECO:0007669"/>
    <property type="project" value="TreeGrafter"/>
</dbReference>
<evidence type="ECO:0000256" key="2">
    <source>
        <dbReference type="ARBA" id="ARBA00022741"/>
    </source>
</evidence>
<gene>
    <name evidence="7" type="ORF">METZ01_LOCUS27957</name>
</gene>
<dbReference type="GO" id="GO:0016887">
    <property type="term" value="F:ATP hydrolysis activity"/>
    <property type="evidence" value="ECO:0007669"/>
    <property type="project" value="InterPro"/>
</dbReference>
<dbReference type="SMART" id="SM00382">
    <property type="entry name" value="AAA"/>
    <property type="match status" value="2"/>
</dbReference>
<proteinExistence type="predicted"/>
<dbReference type="PANTHER" id="PTHR11638">
    <property type="entry name" value="ATP-DEPENDENT CLP PROTEASE"/>
    <property type="match status" value="1"/>
</dbReference>
<keyword evidence="2" id="KW-0547">Nucleotide-binding</keyword>
<evidence type="ECO:0000256" key="3">
    <source>
        <dbReference type="ARBA" id="ARBA00022840"/>
    </source>
</evidence>
<dbReference type="PROSITE" id="PS00871">
    <property type="entry name" value="CLPAB_2"/>
    <property type="match status" value="1"/>
</dbReference>
<dbReference type="AlphaFoldDB" id="A0A381QBS4"/>
<dbReference type="GO" id="GO:0005524">
    <property type="term" value="F:ATP binding"/>
    <property type="evidence" value="ECO:0007669"/>
    <property type="project" value="UniProtKB-KW"/>
</dbReference>
<feature type="region of interest" description="Disordered" evidence="5">
    <location>
        <begin position="144"/>
        <end position="170"/>
    </location>
</feature>
<dbReference type="InterPro" id="IPR036628">
    <property type="entry name" value="Clp_N_dom_sf"/>
</dbReference>
<evidence type="ECO:0000313" key="7">
    <source>
        <dbReference type="EMBL" id="SUZ75103.1"/>
    </source>
</evidence>
<keyword evidence="1" id="KW-0677">Repeat</keyword>
<dbReference type="Pfam" id="PF00004">
    <property type="entry name" value="AAA"/>
    <property type="match status" value="1"/>
</dbReference>
<dbReference type="Pfam" id="PF07724">
    <property type="entry name" value="AAA_2"/>
    <property type="match status" value="1"/>
</dbReference>
<keyword evidence="3" id="KW-0067">ATP-binding</keyword>
<dbReference type="InterPro" id="IPR028299">
    <property type="entry name" value="ClpA/B_CS2"/>
</dbReference>
<dbReference type="SMART" id="SM01086">
    <property type="entry name" value="ClpB_D2-small"/>
    <property type="match status" value="1"/>
</dbReference>
<dbReference type="FunFam" id="3.40.50.300:FF:000025">
    <property type="entry name" value="ATP-dependent Clp protease subunit"/>
    <property type="match status" value="1"/>
</dbReference>
<evidence type="ECO:0000256" key="4">
    <source>
        <dbReference type="ARBA" id="ARBA00023186"/>
    </source>
</evidence>
<dbReference type="PANTHER" id="PTHR11638:SF111">
    <property type="entry name" value="ATP-DEPENDENT CLP PROTEASE ATP-BINDING SUBUNIT CLPA"/>
    <property type="match status" value="1"/>
</dbReference>
<dbReference type="InterPro" id="IPR050130">
    <property type="entry name" value="ClpA_ClpB"/>
</dbReference>
<evidence type="ECO:0000259" key="6">
    <source>
        <dbReference type="PROSITE" id="PS51903"/>
    </source>
</evidence>
<sequence length="791" mass="85804">MFSTALELVLNVAYREAAARQHTHLTLEHLLYAMAHDPEGEKILRACGSDLPALRHALDEFIDTLEQFARGTRGREPDQTLAFQRVLQTAVLHVQSAGKDEVRFGDVLAAILQQPKSYAAELLQAQDITRLDVLNYISHGISKVPAGDPDTPDAEPATAGTGNEGATPARDPLTAFAVNLTARARAGQLDPLIGRTDELQRTLEILCRRRKNNPVFVGDAGVGKTALAEGLAGRLLDDNIPAQLRGAEVFSLDTTALLAGTRFRGDFEERFRAVIGALTERSKPILFIDEVHSTVGAGATTGGTTDLAALIKPVLAAGELRVIGSTTFDEFKHIERDRGLARRLQRIVIEEASVDEAVEILAGLQSRYEDHHGVVYTDAAVKAAAKLAGRHLRDSRLPDSAIDVIDEAGAKMAATVPEPAARVPATAATPGVDATVEAETQAIPSAPDRQRVTASDIERIIARMARIPEKQASATDKERLRTLDDALQRVVFGQDAAVGAVVTAIKRARAGLGQPDRPAGCFLFTGPTGVGKTELAKQLAIHLGNEFIRYDMSEYMEKHAVARLIGAPPGYVGFEQGGLLVDAIRAHPYAVLLLDEIEKAHPDVYNILLQVMDHATLTDNNGRKADFRQVVVIMTSNAGSREMSVDRIGFGDDKAVDTGGRTKAAIERVFSPEFRNRLDAIVTFDSLAPAVVETIVEKFVLQLETQLAERRVAIALDPDARRWLARKGYDPKYGARPLARVIQTEVRNPLTDEILFGDLEHGGTVQISLADDSLLFHVEPEPERDAPEDEV</sequence>
<protein>
    <recommendedName>
        <fullName evidence="6">Clp R domain-containing protein</fullName>
    </recommendedName>
</protein>
<dbReference type="PROSITE" id="PS51903">
    <property type="entry name" value="CLP_R"/>
    <property type="match status" value="1"/>
</dbReference>
<dbReference type="Pfam" id="PF10431">
    <property type="entry name" value="ClpB_D2-small"/>
    <property type="match status" value="1"/>
</dbReference>
<dbReference type="InterPro" id="IPR003959">
    <property type="entry name" value="ATPase_AAA_core"/>
</dbReference>
<dbReference type="CDD" id="cd19499">
    <property type="entry name" value="RecA-like_ClpB_Hsp104-like"/>
    <property type="match status" value="1"/>
</dbReference>
<dbReference type="GO" id="GO:0034605">
    <property type="term" value="P:cellular response to heat"/>
    <property type="evidence" value="ECO:0007669"/>
    <property type="project" value="TreeGrafter"/>
</dbReference>
<dbReference type="Gene3D" id="3.40.50.300">
    <property type="entry name" value="P-loop containing nucleotide triphosphate hydrolases"/>
    <property type="match status" value="2"/>
</dbReference>
<accession>A0A381QBS4</accession>
<evidence type="ECO:0000256" key="1">
    <source>
        <dbReference type="ARBA" id="ARBA00022737"/>
    </source>
</evidence>
<dbReference type="InterPro" id="IPR027417">
    <property type="entry name" value="P-loop_NTPase"/>
</dbReference>
<dbReference type="InterPro" id="IPR019489">
    <property type="entry name" value="Clp_ATPase_C"/>
</dbReference>
<dbReference type="SUPFAM" id="SSF52540">
    <property type="entry name" value="P-loop containing nucleoside triphosphate hydrolases"/>
    <property type="match status" value="2"/>
</dbReference>
<dbReference type="EMBL" id="UINC01001233">
    <property type="protein sequence ID" value="SUZ75103.1"/>
    <property type="molecule type" value="Genomic_DNA"/>
</dbReference>
<dbReference type="InterPro" id="IPR003593">
    <property type="entry name" value="AAA+_ATPase"/>
</dbReference>
<dbReference type="InterPro" id="IPR041546">
    <property type="entry name" value="ClpA/ClpB_AAA_lid"/>
</dbReference>
<keyword evidence="4" id="KW-0143">Chaperone</keyword>
<dbReference type="Gene3D" id="1.10.1780.10">
    <property type="entry name" value="Clp, N-terminal domain"/>
    <property type="match status" value="1"/>
</dbReference>
<organism evidence="7">
    <name type="scientific">marine metagenome</name>
    <dbReference type="NCBI Taxonomy" id="408172"/>
    <lineage>
        <taxon>unclassified sequences</taxon>
        <taxon>metagenomes</taxon>
        <taxon>ecological metagenomes</taxon>
    </lineage>
</organism>
<dbReference type="PRINTS" id="PR00300">
    <property type="entry name" value="CLPPROTEASEA"/>
</dbReference>
<evidence type="ECO:0000256" key="5">
    <source>
        <dbReference type="SAM" id="MobiDB-lite"/>
    </source>
</evidence>
<dbReference type="Pfam" id="PF02861">
    <property type="entry name" value="Clp_N"/>
    <property type="match status" value="1"/>
</dbReference>
<dbReference type="Gene3D" id="1.10.8.60">
    <property type="match status" value="2"/>
</dbReference>
<reference evidence="7" key="1">
    <citation type="submission" date="2018-05" db="EMBL/GenBank/DDBJ databases">
        <authorList>
            <person name="Lanie J.A."/>
            <person name="Ng W.-L."/>
            <person name="Kazmierczak K.M."/>
            <person name="Andrzejewski T.M."/>
            <person name="Davidsen T.M."/>
            <person name="Wayne K.J."/>
            <person name="Tettelin H."/>
            <person name="Glass J.I."/>
            <person name="Rusch D."/>
            <person name="Podicherti R."/>
            <person name="Tsui H.-C.T."/>
            <person name="Winkler M.E."/>
        </authorList>
    </citation>
    <scope>NUCLEOTIDE SEQUENCE</scope>
</reference>
<dbReference type="Pfam" id="PF17871">
    <property type="entry name" value="AAA_lid_9"/>
    <property type="match status" value="1"/>
</dbReference>